<proteinExistence type="predicted"/>
<dbReference type="OrthoDB" id="5959877at2759"/>
<reference evidence="1 2" key="1">
    <citation type="journal article" date="2018" name="Sci. Rep.">
        <title>Comparative analysis of the Pocillopora damicornis genome highlights role of immune system in coral evolution.</title>
        <authorList>
            <person name="Cunning R."/>
            <person name="Bay R.A."/>
            <person name="Gillette P."/>
            <person name="Baker A.C."/>
            <person name="Traylor-Knowles N."/>
        </authorList>
    </citation>
    <scope>NUCLEOTIDE SEQUENCE [LARGE SCALE GENOMIC DNA]</scope>
    <source>
        <strain evidence="1">RSMAS</strain>
        <tissue evidence="1">Whole animal</tissue>
    </source>
</reference>
<name>A0A3M6UWI2_POCDA</name>
<accession>A0A3M6UWI2</accession>
<keyword evidence="2" id="KW-1185">Reference proteome</keyword>
<dbReference type="AlphaFoldDB" id="A0A3M6UWI2"/>
<protein>
    <submittedName>
        <fullName evidence="1">Uncharacterized protein</fullName>
    </submittedName>
</protein>
<sequence>MVRSMEPCTVGVREFKKNFLSIAISNETGALKTQVAKMILGEEFLEKLVPEARQKWTQLYGQTVAEYLRQSIIENLGRPLYKLIRHLETEYIRHCIPSNVASGLSSLPLPYMYVDEIAKSDQPTTQELPSRDRLSGAQTYLKLISVFTTLVVSPEKLKHISQEKLDELSSHVSVT</sequence>
<dbReference type="EMBL" id="RCHS01000623">
    <property type="protein sequence ID" value="RMX57698.1"/>
    <property type="molecule type" value="Genomic_DNA"/>
</dbReference>
<evidence type="ECO:0000313" key="1">
    <source>
        <dbReference type="EMBL" id="RMX57698.1"/>
    </source>
</evidence>
<dbReference type="Proteomes" id="UP000275408">
    <property type="component" value="Unassembled WGS sequence"/>
</dbReference>
<gene>
    <name evidence="1" type="ORF">pdam_00004961</name>
</gene>
<evidence type="ECO:0000313" key="2">
    <source>
        <dbReference type="Proteomes" id="UP000275408"/>
    </source>
</evidence>
<organism evidence="1 2">
    <name type="scientific">Pocillopora damicornis</name>
    <name type="common">Cauliflower coral</name>
    <name type="synonym">Millepora damicornis</name>
    <dbReference type="NCBI Taxonomy" id="46731"/>
    <lineage>
        <taxon>Eukaryota</taxon>
        <taxon>Metazoa</taxon>
        <taxon>Cnidaria</taxon>
        <taxon>Anthozoa</taxon>
        <taxon>Hexacorallia</taxon>
        <taxon>Scleractinia</taxon>
        <taxon>Astrocoeniina</taxon>
        <taxon>Pocilloporidae</taxon>
        <taxon>Pocillopora</taxon>
    </lineage>
</organism>
<comment type="caution">
    <text evidence="1">The sequence shown here is derived from an EMBL/GenBank/DDBJ whole genome shotgun (WGS) entry which is preliminary data.</text>
</comment>